<protein>
    <submittedName>
        <fullName evidence="2">Uncharacterized protein</fullName>
    </submittedName>
</protein>
<proteinExistence type="predicted"/>
<name>A0ABP0IB71_9DINO</name>
<feature type="region of interest" description="Disordered" evidence="1">
    <location>
        <begin position="75"/>
        <end position="252"/>
    </location>
</feature>
<evidence type="ECO:0000256" key="1">
    <source>
        <dbReference type="SAM" id="MobiDB-lite"/>
    </source>
</evidence>
<feature type="compositionally biased region" description="Gly residues" evidence="1">
    <location>
        <begin position="499"/>
        <end position="509"/>
    </location>
</feature>
<dbReference type="Proteomes" id="UP001642484">
    <property type="component" value="Unassembled WGS sequence"/>
</dbReference>
<feature type="compositionally biased region" description="Low complexity" evidence="1">
    <location>
        <begin position="530"/>
        <end position="547"/>
    </location>
</feature>
<feature type="compositionally biased region" description="Basic and acidic residues" evidence="1">
    <location>
        <begin position="440"/>
        <end position="466"/>
    </location>
</feature>
<feature type="compositionally biased region" description="Low complexity" evidence="1">
    <location>
        <begin position="75"/>
        <end position="89"/>
    </location>
</feature>
<reference evidence="2 3" key="1">
    <citation type="submission" date="2024-02" db="EMBL/GenBank/DDBJ databases">
        <authorList>
            <person name="Chen Y."/>
            <person name="Shah S."/>
            <person name="Dougan E. K."/>
            <person name="Thang M."/>
            <person name="Chan C."/>
        </authorList>
    </citation>
    <scope>NUCLEOTIDE SEQUENCE [LARGE SCALE GENOMIC DNA]</scope>
</reference>
<dbReference type="EMBL" id="CAXAMN010002436">
    <property type="protein sequence ID" value="CAK8999563.1"/>
    <property type="molecule type" value="Genomic_DNA"/>
</dbReference>
<feature type="compositionally biased region" description="Acidic residues" evidence="1">
    <location>
        <begin position="548"/>
        <end position="564"/>
    </location>
</feature>
<comment type="caution">
    <text evidence="2">The sequence shown here is derived from an EMBL/GenBank/DDBJ whole genome shotgun (WGS) entry which is preliminary data.</text>
</comment>
<sequence>MDLLEASETNKFERRGDVSLLLLELVSLEPLILSCDKRSQRPAAAGLRAVATDLVVSAVRQVRALRVTRVTAAAPHAPTGGTAGGRFPARVPPVAAPAGGNPVPHRERSPLRRSPKPVEEKKGAAPQPLEKDEEKEQDSSESDEEEEESEAASDKTILVDPLLPPATVAPGTSGKAKPPAPPKGVAERIKTEEKADYGEEEQAGGSTVPEESGRRRRHRHRPSQPSRPERKDDKSYRKRKHRNPKHRAGRKHKRLYRAERDPYLKIHRKLDESEAEVELVGAGGAYGLFDVNEPARWSTMEIKLGDIITTAVPGELLGADGVEGIFLVTGIELGADGSALVRVKSVGSSHPEALAILSSFFNRKEGHLHVCASAGFCEEEGGVFHVHRLELWDGLTFPTHRLSPAGKRIVKQFEAGEELDEVREPLEGAAGRPSALRKKPSGEPKEAQLRGKGQGDRRDRPKDTRKSAKAKQPGPAGSAAGTLRARLDQVRKRQQSLGLGQGALTGGDHLGVEGDGDVDPVQEGLGTSTKLGPPKGAAGPRRAALTSGEDEGDSYSSGEDVDSSETDKEDLLPPLKRRSEKMEGSVLSLLIERIEARLNELSGANTSPDKFNSNAFALTFANMHLSLQLGQLLAHISAKVRNEEPNDLIALQKPAEKLWMDAGKGQWIGASPERLIKVLKSVIWLCGQPKLSKKKVQIVMGRLCFILQFRRPGMAHFSHVWEWVSGKGFGRLMQDKVRKEMLTGICGSPLFHTWLGSKIDPMVTCSDASMKGGAVAFSDCLTPEGKGFVWSQVGGSWL</sequence>
<evidence type="ECO:0000313" key="3">
    <source>
        <dbReference type="Proteomes" id="UP001642484"/>
    </source>
</evidence>
<accession>A0ABP0IB71</accession>
<feature type="region of interest" description="Disordered" evidence="1">
    <location>
        <begin position="421"/>
        <end position="578"/>
    </location>
</feature>
<organism evidence="2 3">
    <name type="scientific">Durusdinium trenchii</name>
    <dbReference type="NCBI Taxonomy" id="1381693"/>
    <lineage>
        <taxon>Eukaryota</taxon>
        <taxon>Sar</taxon>
        <taxon>Alveolata</taxon>
        <taxon>Dinophyceae</taxon>
        <taxon>Suessiales</taxon>
        <taxon>Symbiodiniaceae</taxon>
        <taxon>Durusdinium</taxon>
    </lineage>
</organism>
<feature type="compositionally biased region" description="Basic and acidic residues" evidence="1">
    <location>
        <begin position="104"/>
        <end position="138"/>
    </location>
</feature>
<gene>
    <name evidence="2" type="ORF">CCMP2556_LOCUS5700</name>
</gene>
<feature type="compositionally biased region" description="Basic residues" evidence="1">
    <location>
        <begin position="236"/>
        <end position="252"/>
    </location>
</feature>
<evidence type="ECO:0000313" key="2">
    <source>
        <dbReference type="EMBL" id="CAK8999563.1"/>
    </source>
</evidence>
<feature type="compositionally biased region" description="Acidic residues" evidence="1">
    <location>
        <begin position="139"/>
        <end position="151"/>
    </location>
</feature>
<feature type="compositionally biased region" description="Basic and acidic residues" evidence="1">
    <location>
        <begin position="185"/>
        <end position="197"/>
    </location>
</feature>
<keyword evidence="3" id="KW-1185">Reference proteome</keyword>